<dbReference type="Pfam" id="PF00172">
    <property type="entry name" value="Zn_clus"/>
    <property type="match status" value="1"/>
</dbReference>
<keyword evidence="5" id="KW-0539">Nucleus</keyword>
<comment type="caution">
    <text evidence="8">The sequence shown here is derived from an EMBL/GenBank/DDBJ whole genome shotgun (WGS) entry which is preliminary data.</text>
</comment>
<evidence type="ECO:0000256" key="1">
    <source>
        <dbReference type="ARBA" id="ARBA00004123"/>
    </source>
</evidence>
<gene>
    <name evidence="8" type="ORF">O0I10_000836</name>
</gene>
<keyword evidence="9" id="KW-1185">Reference proteome</keyword>
<feature type="region of interest" description="Disordered" evidence="6">
    <location>
        <begin position="577"/>
        <end position="597"/>
    </location>
</feature>
<feature type="region of interest" description="Disordered" evidence="6">
    <location>
        <begin position="865"/>
        <end position="962"/>
    </location>
</feature>
<accession>A0AAD7Y4H0</accession>
<feature type="region of interest" description="Disordered" evidence="6">
    <location>
        <begin position="57"/>
        <end position="117"/>
    </location>
</feature>
<name>A0AAD7Y4H0_9FUNG</name>
<keyword evidence="4" id="KW-0804">Transcription</keyword>
<dbReference type="Proteomes" id="UP001234581">
    <property type="component" value="Unassembled WGS sequence"/>
</dbReference>
<evidence type="ECO:0000256" key="6">
    <source>
        <dbReference type="SAM" id="MobiDB-lite"/>
    </source>
</evidence>
<dbReference type="AlphaFoldDB" id="A0AAD7Y4H0"/>
<evidence type="ECO:0000259" key="7">
    <source>
        <dbReference type="PROSITE" id="PS50048"/>
    </source>
</evidence>
<evidence type="ECO:0000256" key="2">
    <source>
        <dbReference type="ARBA" id="ARBA00022723"/>
    </source>
</evidence>
<keyword evidence="2" id="KW-0479">Metal-binding</keyword>
<feature type="compositionally biased region" description="Low complexity" evidence="6">
    <location>
        <begin position="872"/>
        <end position="883"/>
    </location>
</feature>
<evidence type="ECO:0000313" key="8">
    <source>
        <dbReference type="EMBL" id="KAJ8663591.1"/>
    </source>
</evidence>
<evidence type="ECO:0000256" key="3">
    <source>
        <dbReference type="ARBA" id="ARBA00023015"/>
    </source>
</evidence>
<comment type="subcellular location">
    <subcellularLocation>
        <location evidence="1">Nucleus</location>
    </subcellularLocation>
</comment>
<dbReference type="Gene3D" id="4.10.240.10">
    <property type="entry name" value="Zn(2)-C6 fungal-type DNA-binding domain"/>
    <property type="match status" value="1"/>
</dbReference>
<dbReference type="PANTHER" id="PTHR47338:SF5">
    <property type="entry name" value="ZN(II)2CYS6 TRANSCRIPTION FACTOR (EUROFUNG)"/>
    <property type="match status" value="1"/>
</dbReference>
<evidence type="ECO:0000313" key="9">
    <source>
        <dbReference type="Proteomes" id="UP001234581"/>
    </source>
</evidence>
<dbReference type="PROSITE" id="PS00463">
    <property type="entry name" value="ZN2_CY6_FUNGAL_1"/>
    <property type="match status" value="1"/>
</dbReference>
<proteinExistence type="predicted"/>
<organism evidence="8 9">
    <name type="scientific">Lichtheimia ornata</name>
    <dbReference type="NCBI Taxonomy" id="688661"/>
    <lineage>
        <taxon>Eukaryota</taxon>
        <taxon>Fungi</taxon>
        <taxon>Fungi incertae sedis</taxon>
        <taxon>Mucoromycota</taxon>
        <taxon>Mucoromycotina</taxon>
        <taxon>Mucoromycetes</taxon>
        <taxon>Mucorales</taxon>
        <taxon>Lichtheimiaceae</taxon>
        <taxon>Lichtheimia</taxon>
    </lineage>
</organism>
<dbReference type="PANTHER" id="PTHR47338">
    <property type="entry name" value="ZN(II)2CYS6 TRANSCRIPTION FACTOR (EUROFUNG)-RELATED"/>
    <property type="match status" value="1"/>
</dbReference>
<feature type="compositionally biased region" description="Gly residues" evidence="6">
    <location>
        <begin position="892"/>
        <end position="901"/>
    </location>
</feature>
<dbReference type="CDD" id="cd00067">
    <property type="entry name" value="GAL4"/>
    <property type="match status" value="1"/>
</dbReference>
<feature type="compositionally biased region" description="Low complexity" evidence="6">
    <location>
        <begin position="1070"/>
        <end position="1087"/>
    </location>
</feature>
<sequence length="1164" mass="129349">MTLASLRWFTSSTQDFPFKRHKVPRACQQCRRKKIRCDGKKPCGRCVQQSLECSYAEQQPRAGGRRRSSDPVSKNATNTTSNTAAAAASSSPPCRQPLSPSPSPSPKQQQHQQQRHHFVRERLDRISFSDDLYSAMSIQYNNDSIIHRSQLFNNNKCLPPLMYDFFHFTSQPHTIWSTFIRRFKHYHRIAITQQQSSSQQETTTSAIRDLLEEALTIFERHHLLYSSLFDIENLRNNTLCPQFLSHMNNVPNTKDATTLFAILGLVFRAAFQSLAILLSNDMATTLEHCAAAFAQEAQHRFLRMTFFETATSKDTETLFGLVAVAILLTHYLCTALCQENAYMVLHLGIAYASRCSLGARIKAFDSQHGRKNNKRRNNSTKRITEDRWRKMYIVLNAWQIWMSFYLHRDMTDHGGNLVEIARDCPLSSEKDWALHAVVDYVDFLQRITHTETDCMDIKYEMDQLAQKTGICNIKETNLPACTLSLFHHVLSIQLFSCQQQDDPCKTTSNNNNERMILDVCGSSAAKIVDIIDGLTMEYHAPMTKTSKQHDPINTAVLYPLCLATSTISTLYSLHHHHHPTSTTINNKRGSSQKSSIPDTNLPIFKLRRLLNPICSQVSAASVISSTLDEIQAAVRRSSTSCSRSSSSSSGTLTTTTTTSTTLSQQEEQQLHPSSEEMTWQLDSTHLEQQQDANDNGRNLAEDEDDILLPDDLFRSSTTRYMYPARNEVDRQQLDKLFHNKDLRSNSAIATYHHHGNGATQGVDFGGGITTAPTPSLSISERGQKRRFASSTMPVKRTRGSMDALSCYGNEQTTMPTNPNTFPVPDQLAEEPFVGFPSYTDDGGFLLMDIQANAIAAAAATVTNFNSERDNPSTSSTTTAATTTRPTIESASSGGGGGGGGVAPPLPPPSSSSTSSSEPFITGILEDNDDSIPRQLPPPPKHQQQMPKNWSAISHQQQQRNRDEPFQASVLETLHPNTLGSTSTTATMGMYPIVQSNQQHHHQHHQQQLYSSTTTTTAQQHQQQQGGTGETEGDDHNMVPYFFNMGNPLAQPTTTTPNAWMAPTNARSKMPTSSSQPSSSTQHQQHPSWRNVTPQQQNPSFAAGVRQHHHQRGILNHQGHPTAAAQWLQMPPTAAAAAAAVAAAAANDKMLPVTANDMLATWPNG</sequence>
<dbReference type="SMART" id="SM00066">
    <property type="entry name" value="GAL4"/>
    <property type="match status" value="1"/>
</dbReference>
<dbReference type="SUPFAM" id="SSF57701">
    <property type="entry name" value="Zn2/Cys6 DNA-binding domain"/>
    <property type="match status" value="1"/>
</dbReference>
<keyword evidence="3" id="KW-0805">Transcription regulation</keyword>
<dbReference type="InterPro" id="IPR001138">
    <property type="entry name" value="Zn2Cys6_DnaBD"/>
</dbReference>
<dbReference type="GeneID" id="83208257"/>
<dbReference type="PROSITE" id="PS50048">
    <property type="entry name" value="ZN2_CY6_FUNGAL_2"/>
    <property type="match status" value="1"/>
</dbReference>
<feature type="region of interest" description="Disordered" evidence="6">
    <location>
        <begin position="772"/>
        <end position="795"/>
    </location>
</feature>
<dbReference type="GO" id="GO:0008270">
    <property type="term" value="F:zinc ion binding"/>
    <property type="evidence" value="ECO:0007669"/>
    <property type="project" value="InterPro"/>
</dbReference>
<dbReference type="InterPro" id="IPR036864">
    <property type="entry name" value="Zn2-C6_fun-type_DNA-bd_sf"/>
</dbReference>
<evidence type="ECO:0000256" key="5">
    <source>
        <dbReference type="ARBA" id="ARBA00023242"/>
    </source>
</evidence>
<dbReference type="EMBL" id="JARTCD010000002">
    <property type="protein sequence ID" value="KAJ8663591.1"/>
    <property type="molecule type" value="Genomic_DNA"/>
</dbReference>
<dbReference type="InterPro" id="IPR050815">
    <property type="entry name" value="TF_fung"/>
</dbReference>
<feature type="compositionally biased region" description="Low complexity" evidence="6">
    <location>
        <begin position="637"/>
        <end position="663"/>
    </location>
</feature>
<feature type="compositionally biased region" description="Polar residues" evidence="6">
    <location>
        <begin position="1089"/>
        <end position="1099"/>
    </location>
</feature>
<feature type="region of interest" description="Disordered" evidence="6">
    <location>
        <begin position="636"/>
        <end position="675"/>
    </location>
</feature>
<feature type="compositionally biased region" description="Low complexity" evidence="6">
    <location>
        <begin position="75"/>
        <end position="98"/>
    </location>
</feature>
<dbReference type="RefSeq" id="XP_058348503.1">
    <property type="nucleotide sequence ID" value="XM_058480939.1"/>
</dbReference>
<dbReference type="GO" id="GO:0005634">
    <property type="term" value="C:nucleus"/>
    <property type="evidence" value="ECO:0007669"/>
    <property type="project" value="UniProtKB-SubCell"/>
</dbReference>
<protein>
    <recommendedName>
        <fullName evidence="7">Zn(2)-C6 fungal-type domain-containing protein</fullName>
    </recommendedName>
</protein>
<feature type="compositionally biased region" description="Polar residues" evidence="6">
    <location>
        <begin position="664"/>
        <end position="675"/>
    </location>
</feature>
<feature type="domain" description="Zn(2)-C6 fungal-type" evidence="7">
    <location>
        <begin position="26"/>
        <end position="55"/>
    </location>
</feature>
<evidence type="ECO:0000256" key="4">
    <source>
        <dbReference type="ARBA" id="ARBA00023163"/>
    </source>
</evidence>
<feature type="compositionally biased region" description="Low complexity" evidence="6">
    <location>
        <begin position="1005"/>
        <end position="1024"/>
    </location>
</feature>
<feature type="compositionally biased region" description="Polar residues" evidence="6">
    <location>
        <begin position="585"/>
        <end position="597"/>
    </location>
</feature>
<reference evidence="8 9" key="1">
    <citation type="submission" date="2023-03" db="EMBL/GenBank/DDBJ databases">
        <title>Genome sequence of Lichtheimia ornata CBS 291.66.</title>
        <authorList>
            <person name="Mohabir J.T."/>
            <person name="Shea T.P."/>
            <person name="Kurbessoian T."/>
            <person name="Berby B."/>
            <person name="Fontaine J."/>
            <person name="Livny J."/>
            <person name="Gnirke A."/>
            <person name="Stajich J.E."/>
            <person name="Cuomo C.A."/>
        </authorList>
    </citation>
    <scope>NUCLEOTIDE SEQUENCE [LARGE SCALE GENOMIC DNA]</scope>
    <source>
        <strain evidence="8">CBS 291.66</strain>
    </source>
</reference>
<feature type="region of interest" description="Disordered" evidence="6">
    <location>
        <begin position="996"/>
        <end position="1109"/>
    </location>
</feature>
<dbReference type="GO" id="GO:0000981">
    <property type="term" value="F:DNA-binding transcription factor activity, RNA polymerase II-specific"/>
    <property type="evidence" value="ECO:0007669"/>
    <property type="project" value="InterPro"/>
</dbReference>